<dbReference type="EMBL" id="AQHZ01000001">
    <property type="protein sequence ID" value="ENO19223.1"/>
    <property type="molecule type" value="Genomic_DNA"/>
</dbReference>
<dbReference type="SUPFAM" id="SSF54106">
    <property type="entry name" value="LysM domain"/>
    <property type="match status" value="1"/>
</dbReference>
<proteinExistence type="predicted"/>
<dbReference type="STRING" id="888050.HMPREF9004_0142"/>
<dbReference type="Pfam" id="PF01476">
    <property type="entry name" value="LysM"/>
    <property type="match status" value="1"/>
</dbReference>
<feature type="domain" description="LysM" evidence="1">
    <location>
        <begin position="31"/>
        <end position="76"/>
    </location>
</feature>
<dbReference type="Proteomes" id="UP000013015">
    <property type="component" value="Unassembled WGS sequence"/>
</dbReference>
<keyword evidence="3" id="KW-1185">Reference proteome</keyword>
<evidence type="ECO:0000259" key="1">
    <source>
        <dbReference type="Pfam" id="PF01476"/>
    </source>
</evidence>
<organism evidence="2 3">
    <name type="scientific">Schaalia cardiffensis F0333</name>
    <dbReference type="NCBI Taxonomy" id="888050"/>
    <lineage>
        <taxon>Bacteria</taxon>
        <taxon>Bacillati</taxon>
        <taxon>Actinomycetota</taxon>
        <taxon>Actinomycetes</taxon>
        <taxon>Actinomycetales</taxon>
        <taxon>Actinomycetaceae</taxon>
        <taxon>Schaalia</taxon>
    </lineage>
</organism>
<protein>
    <recommendedName>
        <fullName evidence="1">LysM domain-containing protein</fullName>
    </recommendedName>
</protein>
<name>N6XDE0_9ACTO</name>
<gene>
    <name evidence="2" type="ORF">HMPREF9004_0142</name>
</gene>
<dbReference type="InterPro" id="IPR036779">
    <property type="entry name" value="LysM_dom_sf"/>
</dbReference>
<evidence type="ECO:0000313" key="3">
    <source>
        <dbReference type="Proteomes" id="UP000013015"/>
    </source>
</evidence>
<evidence type="ECO:0000313" key="2">
    <source>
        <dbReference type="EMBL" id="ENO19223.1"/>
    </source>
</evidence>
<sequence length="78" mass="7923">MAALALGVAGVGIGMLLSPGVYSGPTAVHGVVAGESIWSIAQGVNTDRPLEDVVTDIRALNDVEGALMVGQQIKVPIR</sequence>
<dbReference type="AlphaFoldDB" id="N6XDE0"/>
<dbReference type="Gene3D" id="3.10.350.10">
    <property type="entry name" value="LysM domain"/>
    <property type="match status" value="1"/>
</dbReference>
<accession>N6XDE0</accession>
<comment type="caution">
    <text evidence="2">The sequence shown here is derived from an EMBL/GenBank/DDBJ whole genome shotgun (WGS) entry which is preliminary data.</text>
</comment>
<dbReference type="eggNOG" id="ENOG5032IEN">
    <property type="taxonomic scope" value="Bacteria"/>
</dbReference>
<dbReference type="PATRIC" id="fig|888050.3.peg.141"/>
<dbReference type="InterPro" id="IPR018392">
    <property type="entry name" value="LysM"/>
</dbReference>
<dbReference type="HOGENOM" id="CLU_2730914_0_0_11"/>
<reference evidence="2 3" key="1">
    <citation type="submission" date="2013-03" db="EMBL/GenBank/DDBJ databases">
        <title>Reference genome for the Human Microbiome Project.</title>
        <authorList>
            <person name="Aqrawi P."/>
            <person name="Ayvaz T."/>
            <person name="Bess C."/>
            <person name="Blankenburg K."/>
            <person name="Coyle M."/>
            <person name="Deng J."/>
            <person name="Forbes L."/>
            <person name="Fowler G."/>
            <person name="Francisco L."/>
            <person name="Fu Q."/>
            <person name="Gibbs R."/>
            <person name="Gross S."/>
            <person name="Gubbala S."/>
            <person name="Hale W."/>
            <person name="Hemphill L."/>
            <person name="Highlander S."/>
            <person name="Hirani K."/>
            <person name="Jackson L."/>
            <person name="Jakkamsetti A."/>
            <person name="Javaid M."/>
            <person name="Jayaseelan J.C."/>
            <person name="Jiang H."/>
            <person name="Joshi V."/>
            <person name="Korchina V."/>
            <person name="Kovar C."/>
            <person name="Lara F."/>
            <person name="Lee S."/>
            <person name="Liu Y."/>
            <person name="Mata R."/>
            <person name="Mathew T."/>
            <person name="Munidasa M."/>
            <person name="Muzny D."/>
            <person name="Nazareth L."/>
            <person name="Ngo R."/>
            <person name="Nguyen L."/>
            <person name="Nguyen N."/>
            <person name="Okwuonu G."/>
            <person name="Ongeri F."/>
            <person name="Palculict T."/>
            <person name="Patil S."/>
            <person name="Petrosino J."/>
            <person name="Pham C."/>
            <person name="Pham P."/>
            <person name="Pu L.-L."/>
            <person name="Qin X."/>
            <person name="Qu J."/>
            <person name="Reid J."/>
            <person name="Ross M."/>
            <person name="Ruth R."/>
            <person name="Saada N."/>
            <person name="San Lucas F."/>
            <person name="Santibanez J."/>
            <person name="Shang Y."/>
            <person name="Simmons D."/>
            <person name="Song X.-Z."/>
            <person name="Tang L.-Y."/>
            <person name="Thornton R."/>
            <person name="Warren J."/>
            <person name="Weissenberger G."/>
            <person name="Wilczek-Boney K."/>
            <person name="Worley K."/>
            <person name="Youmans B."/>
            <person name="Zhang J."/>
            <person name="Zhang L."/>
            <person name="Zhao Z."/>
            <person name="Zhou C."/>
            <person name="Zhu D."/>
            <person name="Zhu Y."/>
        </authorList>
    </citation>
    <scope>NUCLEOTIDE SEQUENCE [LARGE SCALE GENOMIC DNA]</scope>
    <source>
        <strain evidence="2 3">F0333</strain>
    </source>
</reference>